<dbReference type="OrthoDB" id="9891342at2"/>
<proteinExistence type="predicted"/>
<dbReference type="Pfam" id="PF14114">
    <property type="entry name" value="DUF4286"/>
    <property type="match status" value="1"/>
</dbReference>
<dbReference type="InterPro" id="IPR025563">
    <property type="entry name" value="DUF4286"/>
</dbReference>
<reference evidence="1 2" key="1">
    <citation type="submission" date="2019-03" db="EMBL/GenBank/DDBJ databases">
        <title>Porphyromonas levii Isolated from the Uterus of Dairy Cows.</title>
        <authorList>
            <person name="Francis A.M."/>
        </authorList>
    </citation>
    <scope>NUCLEOTIDE SEQUENCE [LARGE SCALE GENOMIC DNA]</scope>
    <source>
        <strain evidence="1 2">AF5678</strain>
    </source>
</reference>
<dbReference type="STRING" id="1122973.GCA_000379925_00928"/>
<name>A0A4Y8WRU7_9PORP</name>
<organism evidence="1 2">
    <name type="scientific">Porphyromonas levii</name>
    <dbReference type="NCBI Taxonomy" id="28114"/>
    <lineage>
        <taxon>Bacteria</taxon>
        <taxon>Pseudomonadati</taxon>
        <taxon>Bacteroidota</taxon>
        <taxon>Bacteroidia</taxon>
        <taxon>Bacteroidales</taxon>
        <taxon>Porphyromonadaceae</taxon>
        <taxon>Porphyromonas</taxon>
    </lineage>
</organism>
<dbReference type="Proteomes" id="UP000297225">
    <property type="component" value="Unassembled WGS sequence"/>
</dbReference>
<evidence type="ECO:0000313" key="1">
    <source>
        <dbReference type="EMBL" id="TFH97365.1"/>
    </source>
</evidence>
<dbReference type="EMBL" id="SPNC01000003">
    <property type="protein sequence ID" value="TFH97365.1"/>
    <property type="molecule type" value="Genomic_DNA"/>
</dbReference>
<sequence length="101" mass="11628">MKGYIYNITISADRSCGGDVLYFVEHRLFPTWAERQGWERPKLLRIPTPMEDGITVALQFELESTKLLADFELASDPLVTRIQEVYGEKVLFYPTLMEVIG</sequence>
<dbReference type="AlphaFoldDB" id="A0A4Y8WRU7"/>
<keyword evidence="2" id="KW-1185">Reference proteome</keyword>
<evidence type="ECO:0000313" key="2">
    <source>
        <dbReference type="Proteomes" id="UP000297225"/>
    </source>
</evidence>
<protein>
    <submittedName>
        <fullName evidence="1">DUF4286 family protein</fullName>
    </submittedName>
</protein>
<comment type="caution">
    <text evidence="1">The sequence shown here is derived from an EMBL/GenBank/DDBJ whole genome shotgun (WGS) entry which is preliminary data.</text>
</comment>
<accession>A0A4Y8WRU7</accession>
<gene>
    <name evidence="1" type="ORF">E4P47_00490</name>
</gene>